<dbReference type="RefSeq" id="WP_200272262.1">
    <property type="nucleotide sequence ID" value="NZ_JAENIJ010000027.1"/>
</dbReference>
<reference evidence="3" key="1">
    <citation type="submission" date="2021-01" db="EMBL/GenBank/DDBJ databases">
        <title>Modified the classification status of verrucomicrobia.</title>
        <authorList>
            <person name="Feng X."/>
        </authorList>
    </citation>
    <scope>NUCLEOTIDE SEQUENCE</scope>
    <source>
        <strain evidence="3">KCTC 22041</strain>
    </source>
</reference>
<evidence type="ECO:0000313" key="3">
    <source>
        <dbReference type="EMBL" id="MBK1883776.1"/>
    </source>
</evidence>
<dbReference type="Pfam" id="PF18818">
    <property type="entry name" value="MPTase-PolyVal"/>
    <property type="match status" value="1"/>
</dbReference>
<protein>
    <submittedName>
        <fullName evidence="3">DUF1738 domain-containing protein</fullName>
    </submittedName>
</protein>
<dbReference type="Pfam" id="PF08401">
    <property type="entry name" value="ArdcN"/>
    <property type="match status" value="1"/>
</dbReference>
<sequence length="305" mass="34445">MKKHAPTGEKSGLSAVYQRVTQRILDKLEEGVVPWHSPHTATVGFPCNFQSQNLYRGINVMLLAMAGYTSPYFLTYRQALEMGGQVRRGESGYPVIKYGSYKRQDQEDDEKPNLYLRLYTVFNACQIDGINFPEPEPQPFTPSQRVGVAKSLVEGMVNPPVIHEGRSVRTCYDPRSDEIEIPNRSYFENEERFYKSLFHELVHATGSSKRLARKSLIDNKGRLAGNRVVYSKEELVAELGTAFVCAHAGIVMDDHDHSASYIQSWLRVLQSSDNRRWLIEAAAHAQRAADYLIGYTAEGESHGPN</sequence>
<dbReference type="InterPro" id="IPR013610">
    <property type="entry name" value="ArdC_N"/>
</dbReference>
<evidence type="ECO:0000259" key="2">
    <source>
        <dbReference type="Pfam" id="PF18818"/>
    </source>
</evidence>
<evidence type="ECO:0000259" key="1">
    <source>
        <dbReference type="Pfam" id="PF08401"/>
    </source>
</evidence>
<proteinExistence type="predicted"/>
<feature type="domain" description="N-terminal" evidence="1">
    <location>
        <begin position="15"/>
        <end position="122"/>
    </location>
</feature>
<accession>A0A934VS09</accession>
<dbReference type="GO" id="GO:0003697">
    <property type="term" value="F:single-stranded DNA binding"/>
    <property type="evidence" value="ECO:0007669"/>
    <property type="project" value="InterPro"/>
</dbReference>
<dbReference type="EMBL" id="JAENIJ010000027">
    <property type="protein sequence ID" value="MBK1883776.1"/>
    <property type="molecule type" value="Genomic_DNA"/>
</dbReference>
<comment type="caution">
    <text evidence="3">The sequence shown here is derived from an EMBL/GenBank/DDBJ whole genome shotgun (WGS) entry which is preliminary data.</text>
</comment>
<dbReference type="PIRSF" id="PIRSF037112">
    <property type="entry name" value="Antirestriction_ArdC"/>
    <property type="match status" value="1"/>
</dbReference>
<name>A0A934VS09_9BACT</name>
<dbReference type="InterPro" id="IPR041459">
    <property type="entry name" value="MPTase-PolyVal"/>
</dbReference>
<dbReference type="AlphaFoldDB" id="A0A934VS09"/>
<feature type="domain" description="Polyvalent protein metallopeptidase" evidence="2">
    <location>
        <begin position="164"/>
        <end position="283"/>
    </location>
</feature>
<gene>
    <name evidence="3" type="ORF">JIN85_15260</name>
</gene>
<dbReference type="InterPro" id="IPR017113">
    <property type="entry name" value="Antirestriction_ArdC"/>
</dbReference>
<keyword evidence="4" id="KW-1185">Reference proteome</keyword>
<organism evidence="3 4">
    <name type="scientific">Luteolibacter pohnpeiensis</name>
    <dbReference type="NCBI Taxonomy" id="454153"/>
    <lineage>
        <taxon>Bacteria</taxon>
        <taxon>Pseudomonadati</taxon>
        <taxon>Verrucomicrobiota</taxon>
        <taxon>Verrucomicrobiia</taxon>
        <taxon>Verrucomicrobiales</taxon>
        <taxon>Verrucomicrobiaceae</taxon>
        <taxon>Luteolibacter</taxon>
    </lineage>
</organism>
<evidence type="ECO:0000313" key="4">
    <source>
        <dbReference type="Proteomes" id="UP000603141"/>
    </source>
</evidence>
<dbReference type="Proteomes" id="UP000603141">
    <property type="component" value="Unassembled WGS sequence"/>
</dbReference>